<organism evidence="1 2">
    <name type="scientific">Clydaea vesicula</name>
    <dbReference type="NCBI Taxonomy" id="447962"/>
    <lineage>
        <taxon>Eukaryota</taxon>
        <taxon>Fungi</taxon>
        <taxon>Fungi incertae sedis</taxon>
        <taxon>Chytridiomycota</taxon>
        <taxon>Chytridiomycota incertae sedis</taxon>
        <taxon>Chytridiomycetes</taxon>
        <taxon>Lobulomycetales</taxon>
        <taxon>Lobulomycetaceae</taxon>
        <taxon>Clydaea</taxon>
    </lineage>
</organism>
<protein>
    <submittedName>
        <fullName evidence="1">Uncharacterized protein</fullName>
    </submittedName>
</protein>
<sequence>MEGLLVHAFKIYGSDLNTNAIDLTNEDQFLEGEEVKSNDFVEFELCFGTNSNSPVNIELLTHIVKNHHFTNSLCPPVTETGWQDLFSRLYRVFKQDSPKNDTLAIFLSKNSGASFNFLNENLIFEAFHDKSTTVEFLNHLEKLGLKVSANEIKKILTDTNRACNENQHVIKLLKSFVKHETELKEIALLAVMFLFREPSCFSVPIADFLITEFDLDEDSVGRALISKDTSDEQYLLTYTAQENNGMTDKLWQLIMGRYGIDHEYTQACFSDLVVGGLITFPGLSSSSGGGGGNHLSMASSPSFYCSSLKFNTTLEMDTTDNNCIDSIEALTEAGVELNPEIVGRIARYVLTTKQLHPRHIDFLSRIEGGLLNDTPGAGRWSVSEWISCFKHFVVNDPTYKQKLKAENLLESDSETFDEKENSFINQGSSFVGNWYKSVFFTSELSQVKKFYSAVESLTLLLTDPNGNPLTAKIYRSNTMVGPFNAILKDMHSKQSNSNPNSAPPVSEKIFDYSTASISSSAASLTSTMNSISSWWSKK</sequence>
<keyword evidence="2" id="KW-1185">Reference proteome</keyword>
<dbReference type="Proteomes" id="UP001211065">
    <property type="component" value="Unassembled WGS sequence"/>
</dbReference>
<reference evidence="1" key="1">
    <citation type="submission" date="2020-05" db="EMBL/GenBank/DDBJ databases">
        <title>Phylogenomic resolution of chytrid fungi.</title>
        <authorList>
            <person name="Stajich J.E."/>
            <person name="Amses K."/>
            <person name="Simmons R."/>
            <person name="Seto K."/>
            <person name="Myers J."/>
            <person name="Bonds A."/>
            <person name="Quandt C.A."/>
            <person name="Barry K."/>
            <person name="Liu P."/>
            <person name="Grigoriev I."/>
            <person name="Longcore J.E."/>
            <person name="James T.Y."/>
        </authorList>
    </citation>
    <scope>NUCLEOTIDE SEQUENCE</scope>
    <source>
        <strain evidence="1">JEL0476</strain>
    </source>
</reference>
<comment type="caution">
    <text evidence="1">The sequence shown here is derived from an EMBL/GenBank/DDBJ whole genome shotgun (WGS) entry which is preliminary data.</text>
</comment>
<gene>
    <name evidence="1" type="ORF">HK099_008710</name>
</gene>
<evidence type="ECO:0000313" key="1">
    <source>
        <dbReference type="EMBL" id="KAJ3224254.1"/>
    </source>
</evidence>
<evidence type="ECO:0000313" key="2">
    <source>
        <dbReference type="Proteomes" id="UP001211065"/>
    </source>
</evidence>
<proteinExistence type="predicted"/>
<name>A0AAD5Y2C2_9FUNG</name>
<dbReference type="AlphaFoldDB" id="A0AAD5Y2C2"/>
<dbReference type="EMBL" id="JADGJW010000099">
    <property type="protein sequence ID" value="KAJ3224254.1"/>
    <property type="molecule type" value="Genomic_DNA"/>
</dbReference>
<accession>A0AAD5Y2C2</accession>